<dbReference type="OrthoDB" id="9796641at2"/>
<evidence type="ECO:0000313" key="2">
    <source>
        <dbReference type="EMBL" id="ANN66610.1"/>
    </source>
</evidence>
<accession>A0A193FG51</accession>
<dbReference type="Proteomes" id="UP000092213">
    <property type="component" value="Chromosome"/>
</dbReference>
<reference evidence="4 5" key="1">
    <citation type="submission" date="2016-06" db="EMBL/GenBank/DDBJ databases">
        <title>Complete genome sequences of Bordetella bronchialis and Bordetella flabilis.</title>
        <authorList>
            <person name="LiPuma J.J."/>
            <person name="Spilker T."/>
        </authorList>
    </citation>
    <scope>NUCLEOTIDE SEQUENCE [LARGE SCALE GENOMIC DNA]</scope>
    <source>
        <strain evidence="3 5">AU17976</strain>
        <strain evidence="2 4">AU3182</strain>
    </source>
</reference>
<dbReference type="STRING" id="463025.BAU08_10405"/>
<feature type="region of interest" description="Disordered" evidence="1">
    <location>
        <begin position="1"/>
        <end position="29"/>
    </location>
</feature>
<dbReference type="Proteomes" id="UP000091897">
    <property type="component" value="Chromosome"/>
</dbReference>
<evidence type="ECO:0000313" key="5">
    <source>
        <dbReference type="Proteomes" id="UP000092213"/>
    </source>
</evidence>
<evidence type="ECO:0000313" key="4">
    <source>
        <dbReference type="Proteomes" id="UP000091897"/>
    </source>
</evidence>
<dbReference type="AlphaFoldDB" id="A0A193FG51"/>
<dbReference type="KEGG" id="bbro:BAU06_10205"/>
<sequence>MPKLKPGTILPTPDEDATIQRGIDADPDTMEFGSAEAKRAKRMGRPPLETAKISVTIRYDQDIVDAFRKTGDGWQTRMNAALREWLHEHEAA</sequence>
<evidence type="ECO:0000313" key="3">
    <source>
        <dbReference type="EMBL" id="ANN71689.1"/>
    </source>
</evidence>
<dbReference type="Pfam" id="PF14384">
    <property type="entry name" value="BrnA_antitoxin"/>
    <property type="match status" value="1"/>
</dbReference>
<name>A0A193FG51_9BORD</name>
<gene>
    <name evidence="2" type="ORF">BAU06_10205</name>
    <name evidence="3" type="ORF">BAU08_10405</name>
</gene>
<evidence type="ECO:0008006" key="6">
    <source>
        <dbReference type="Google" id="ProtNLM"/>
    </source>
</evidence>
<dbReference type="InterPro" id="IPR025528">
    <property type="entry name" value="BrnA_antitoxin"/>
</dbReference>
<protein>
    <recommendedName>
        <fullName evidence="6">BrnA antitoxin family protein</fullName>
    </recommendedName>
</protein>
<organism evidence="3 5">
    <name type="scientific">Bordetella bronchialis</name>
    <dbReference type="NCBI Taxonomy" id="463025"/>
    <lineage>
        <taxon>Bacteria</taxon>
        <taxon>Pseudomonadati</taxon>
        <taxon>Pseudomonadota</taxon>
        <taxon>Betaproteobacteria</taxon>
        <taxon>Burkholderiales</taxon>
        <taxon>Alcaligenaceae</taxon>
        <taxon>Bordetella</taxon>
    </lineage>
</organism>
<dbReference type="EMBL" id="CP016171">
    <property type="protein sequence ID" value="ANN71689.1"/>
    <property type="molecule type" value="Genomic_DNA"/>
</dbReference>
<proteinExistence type="predicted"/>
<keyword evidence="4" id="KW-1185">Reference proteome</keyword>
<dbReference type="RefSeq" id="WP_066348173.1">
    <property type="nucleotide sequence ID" value="NZ_CBCSFJ010000036.1"/>
</dbReference>
<dbReference type="EMBL" id="CP016170">
    <property type="protein sequence ID" value="ANN66610.1"/>
    <property type="molecule type" value="Genomic_DNA"/>
</dbReference>
<evidence type="ECO:0000256" key="1">
    <source>
        <dbReference type="SAM" id="MobiDB-lite"/>
    </source>
</evidence>